<feature type="transmembrane region" description="Helical" evidence="7">
    <location>
        <begin position="329"/>
        <end position="349"/>
    </location>
</feature>
<keyword evidence="5 7" id="KW-0472">Membrane</keyword>
<feature type="transmembrane region" description="Helical" evidence="7">
    <location>
        <begin position="122"/>
        <end position="140"/>
    </location>
</feature>
<feature type="transmembrane region" description="Helical" evidence="7">
    <location>
        <begin position="43"/>
        <end position="64"/>
    </location>
</feature>
<feature type="transmembrane region" description="Helical" evidence="7">
    <location>
        <begin position="178"/>
        <end position="201"/>
    </location>
</feature>
<keyword evidence="2" id="KW-1003">Cell membrane</keyword>
<sequence length="483" mass="51334">MAARHARSAEKVTQNSIFLMGTTGLTALLSFAFWALVARLFSASRVGLATSLISAISLISYMSLCGMNSTLIRFAAPQRARNSQITLACAVVGSAAFVIASGYLLGLPLYAEKLMFIRANPWLGGMFVGVCVTAALNVITDTVFISARIPQYNLLADGIIQGVAKLVLPLSLVSLGAVGIVGAMGGGYVVAVVASFVLMWWRLGFRVDLKTRGTGLRKYARFSLASYVSALLNLLPSLVLPLIVLQKLGPTDAGYYYIAFQIAGMLTAVCAAVGEAMFSEASHDLSRTGEVLKRSAKIMVITGIPAAAIVAGGSGPLLALFGAQYAANARMLLIVLAVGVIAVVLNTWASNALRVHRKLRAMVMSNVVFLVVTVAMALLLAARGLVWLGWAWDAGNLASGLAAAVCIPWHQHAPAPAPAVEAEEGEPEWEEPIAGGFLDDTGTIPMVFPWNRPEWSAASMRSRPRTELPDMPKRADDEEALKW</sequence>
<evidence type="ECO:0000256" key="1">
    <source>
        <dbReference type="ARBA" id="ARBA00004651"/>
    </source>
</evidence>
<accession>A0A941E6K3</accession>
<protein>
    <submittedName>
        <fullName evidence="8">Lipopolysaccharide biosynthesis protein</fullName>
    </submittedName>
</protein>
<dbReference type="PANTHER" id="PTHR30250">
    <property type="entry name" value="PST FAMILY PREDICTED COLANIC ACID TRANSPORTER"/>
    <property type="match status" value="1"/>
</dbReference>
<reference evidence="8" key="1">
    <citation type="submission" date="2021-04" db="EMBL/GenBank/DDBJ databases">
        <title>Genome based classification of Actinospica acidithermotolerans sp. nov., an actinobacterium isolated from an Indonesian hot spring.</title>
        <authorList>
            <person name="Kusuma A.B."/>
            <person name="Putra K.E."/>
            <person name="Nafisah S."/>
            <person name="Loh J."/>
            <person name="Nouioui I."/>
            <person name="Goodfellow M."/>
        </authorList>
    </citation>
    <scope>NUCLEOTIDE SEQUENCE</scope>
    <source>
        <strain evidence="8">MGRD01-02</strain>
    </source>
</reference>
<dbReference type="Proteomes" id="UP000676325">
    <property type="component" value="Unassembled WGS sequence"/>
</dbReference>
<comment type="caution">
    <text evidence="8">The sequence shown here is derived from an EMBL/GenBank/DDBJ whole genome shotgun (WGS) entry which is preliminary data.</text>
</comment>
<evidence type="ECO:0000313" key="8">
    <source>
        <dbReference type="EMBL" id="MBR7825377.1"/>
    </source>
</evidence>
<feature type="transmembrane region" description="Helical" evidence="7">
    <location>
        <begin position="152"/>
        <end position="172"/>
    </location>
</feature>
<organism evidence="8 9">
    <name type="scientific">Actinospica acidithermotolerans</name>
    <dbReference type="NCBI Taxonomy" id="2828514"/>
    <lineage>
        <taxon>Bacteria</taxon>
        <taxon>Bacillati</taxon>
        <taxon>Actinomycetota</taxon>
        <taxon>Actinomycetes</taxon>
        <taxon>Catenulisporales</taxon>
        <taxon>Actinospicaceae</taxon>
        <taxon>Actinospica</taxon>
    </lineage>
</organism>
<keyword evidence="9" id="KW-1185">Reference proteome</keyword>
<dbReference type="Pfam" id="PF13440">
    <property type="entry name" value="Polysacc_synt_3"/>
    <property type="match status" value="1"/>
</dbReference>
<gene>
    <name evidence="8" type="ORF">KDK95_03585</name>
</gene>
<feature type="region of interest" description="Disordered" evidence="6">
    <location>
        <begin position="457"/>
        <end position="483"/>
    </location>
</feature>
<dbReference type="RefSeq" id="WP_212516530.1">
    <property type="nucleotide sequence ID" value="NZ_JAGSOH010000005.1"/>
</dbReference>
<comment type="subcellular location">
    <subcellularLocation>
        <location evidence="1">Cell membrane</location>
        <topology evidence="1">Multi-pass membrane protein</topology>
    </subcellularLocation>
</comment>
<feature type="transmembrane region" description="Helical" evidence="7">
    <location>
        <begin position="17"/>
        <end position="37"/>
    </location>
</feature>
<evidence type="ECO:0000256" key="7">
    <source>
        <dbReference type="SAM" id="Phobius"/>
    </source>
</evidence>
<dbReference type="EMBL" id="JAGSOH010000005">
    <property type="protein sequence ID" value="MBR7825377.1"/>
    <property type="molecule type" value="Genomic_DNA"/>
</dbReference>
<evidence type="ECO:0000256" key="2">
    <source>
        <dbReference type="ARBA" id="ARBA00022475"/>
    </source>
</evidence>
<dbReference type="AlphaFoldDB" id="A0A941E6K3"/>
<feature type="compositionally biased region" description="Basic and acidic residues" evidence="6">
    <location>
        <begin position="464"/>
        <end position="483"/>
    </location>
</feature>
<dbReference type="InterPro" id="IPR050833">
    <property type="entry name" value="Poly_Biosynth_Transport"/>
</dbReference>
<evidence type="ECO:0000256" key="5">
    <source>
        <dbReference type="ARBA" id="ARBA00023136"/>
    </source>
</evidence>
<proteinExistence type="predicted"/>
<evidence type="ECO:0000313" key="9">
    <source>
        <dbReference type="Proteomes" id="UP000676325"/>
    </source>
</evidence>
<evidence type="ECO:0000256" key="6">
    <source>
        <dbReference type="SAM" id="MobiDB-lite"/>
    </source>
</evidence>
<name>A0A941E6K3_9ACTN</name>
<feature type="transmembrane region" description="Helical" evidence="7">
    <location>
        <begin position="85"/>
        <end position="110"/>
    </location>
</feature>
<keyword evidence="4 7" id="KW-1133">Transmembrane helix</keyword>
<keyword evidence="3 7" id="KW-0812">Transmembrane</keyword>
<feature type="transmembrane region" description="Helical" evidence="7">
    <location>
        <begin position="298"/>
        <end position="323"/>
    </location>
</feature>
<dbReference type="GO" id="GO:0005886">
    <property type="term" value="C:plasma membrane"/>
    <property type="evidence" value="ECO:0007669"/>
    <property type="project" value="UniProtKB-SubCell"/>
</dbReference>
<evidence type="ECO:0000256" key="3">
    <source>
        <dbReference type="ARBA" id="ARBA00022692"/>
    </source>
</evidence>
<dbReference type="PANTHER" id="PTHR30250:SF11">
    <property type="entry name" value="O-ANTIGEN TRANSPORTER-RELATED"/>
    <property type="match status" value="1"/>
</dbReference>
<feature type="transmembrane region" description="Helical" evidence="7">
    <location>
        <begin position="255"/>
        <end position="278"/>
    </location>
</feature>
<feature type="transmembrane region" description="Helical" evidence="7">
    <location>
        <begin position="361"/>
        <end position="381"/>
    </location>
</feature>
<evidence type="ECO:0000256" key="4">
    <source>
        <dbReference type="ARBA" id="ARBA00022989"/>
    </source>
</evidence>
<feature type="transmembrane region" description="Helical" evidence="7">
    <location>
        <begin position="222"/>
        <end position="243"/>
    </location>
</feature>